<sequence>MELLDEIANQKYNIKTLSSDQVKVQPLENTVYSTILKSLIDKKLFFLYKPKQDRSFRVVLKNVHQTTDLNEIKTSIESKGHEVTNIWNTDLLCSDTIAVLKEYNIRRHYQNKHSAQYSQLTGKERSQKLETLKRSISIQRSFFTKMKNENKAASKVSLRVAHLLAKEGKLFTDGELIKSCLIVAVEEMCPEIMDLFNNISLSARTVARFDWFSLALDESTDITDTAQLLLFIRGVNADFEVTEELSYMNTLLGTTTGEDIFKEVEEMLTKYNLKWNQLKCVTTDGGKNMSGTGKGLVGSIYTACENARCTRPMVIHCIIHQHVLCGKYLNMSCVLEPVVSTVNFIRSRGLNHRQFRDFLSEVVAEYPDLPYRTAVRWLNSGKVLLRFSELRAEIEIFLNEKKRTLASAENISRFENPFNCTIVELPPNLQLKVINLQCDNILKGKFQENNLTEFYKCLPSDEYGELRLYARGLISIFGSTYLCEKTFSKMKYVKSKFRSALTDEHLQSIIMIGSTNFDPLFEEMLSKKKTISFIPLVA</sequence>
<reference evidence="2 3" key="1">
    <citation type="submission" date="2017-12" db="EMBL/GenBank/DDBJ databases">
        <title>Hemimetabolous genomes reveal molecular basis of termite eusociality.</title>
        <authorList>
            <person name="Harrison M.C."/>
            <person name="Jongepier E."/>
            <person name="Robertson H.M."/>
            <person name="Arning N."/>
            <person name="Bitard-Feildel T."/>
            <person name="Chao H."/>
            <person name="Childers C.P."/>
            <person name="Dinh H."/>
            <person name="Doddapaneni H."/>
            <person name="Dugan S."/>
            <person name="Gowin J."/>
            <person name="Greiner C."/>
            <person name="Han Y."/>
            <person name="Hu H."/>
            <person name="Hughes D.S.T."/>
            <person name="Huylmans A.-K."/>
            <person name="Kemena C."/>
            <person name="Kremer L.P.M."/>
            <person name="Lee S.L."/>
            <person name="Lopez-Ezquerra A."/>
            <person name="Mallet L."/>
            <person name="Monroy-Kuhn J.M."/>
            <person name="Moser A."/>
            <person name="Murali S.C."/>
            <person name="Muzny D.M."/>
            <person name="Otani S."/>
            <person name="Piulachs M.-D."/>
            <person name="Poelchau M."/>
            <person name="Qu J."/>
            <person name="Schaub F."/>
            <person name="Wada-Katsumata A."/>
            <person name="Worley K.C."/>
            <person name="Xie Q."/>
            <person name="Ylla G."/>
            <person name="Poulsen M."/>
            <person name="Gibbs R.A."/>
            <person name="Schal C."/>
            <person name="Richards S."/>
            <person name="Belles X."/>
            <person name="Korb J."/>
            <person name="Bornberg-Bauer E."/>
        </authorList>
    </citation>
    <scope>NUCLEOTIDE SEQUENCE [LARGE SCALE GENOMIC DNA]</scope>
    <source>
        <tissue evidence="2">Whole body</tissue>
    </source>
</reference>
<dbReference type="InterPro" id="IPR008906">
    <property type="entry name" value="HATC_C_dom"/>
</dbReference>
<proteinExistence type="predicted"/>
<dbReference type="OrthoDB" id="6623314at2759"/>
<dbReference type="InterPro" id="IPR012337">
    <property type="entry name" value="RNaseH-like_sf"/>
</dbReference>
<keyword evidence="3" id="KW-1185">Reference proteome</keyword>
<dbReference type="SUPFAM" id="SSF53098">
    <property type="entry name" value="Ribonuclease H-like"/>
    <property type="match status" value="1"/>
</dbReference>
<dbReference type="GO" id="GO:0046983">
    <property type="term" value="F:protein dimerization activity"/>
    <property type="evidence" value="ECO:0007669"/>
    <property type="project" value="InterPro"/>
</dbReference>
<dbReference type="Proteomes" id="UP000235965">
    <property type="component" value="Unassembled WGS sequence"/>
</dbReference>
<dbReference type="Pfam" id="PF05699">
    <property type="entry name" value="Dimer_Tnp_hAT"/>
    <property type="match status" value="1"/>
</dbReference>
<dbReference type="InParanoid" id="A0A2J7RD69"/>
<accession>A0A2J7RD69</accession>
<dbReference type="AlphaFoldDB" id="A0A2J7RD69"/>
<organism evidence="2 3">
    <name type="scientific">Cryptotermes secundus</name>
    <dbReference type="NCBI Taxonomy" id="105785"/>
    <lineage>
        <taxon>Eukaryota</taxon>
        <taxon>Metazoa</taxon>
        <taxon>Ecdysozoa</taxon>
        <taxon>Arthropoda</taxon>
        <taxon>Hexapoda</taxon>
        <taxon>Insecta</taxon>
        <taxon>Pterygota</taxon>
        <taxon>Neoptera</taxon>
        <taxon>Polyneoptera</taxon>
        <taxon>Dictyoptera</taxon>
        <taxon>Blattodea</taxon>
        <taxon>Blattoidea</taxon>
        <taxon>Termitoidae</taxon>
        <taxon>Kalotermitidae</taxon>
        <taxon>Cryptotermitinae</taxon>
        <taxon>Cryptotermes</taxon>
    </lineage>
</organism>
<protein>
    <recommendedName>
        <fullName evidence="1">HAT C-terminal dimerisation domain-containing protein</fullName>
    </recommendedName>
</protein>
<dbReference type="EMBL" id="NEVH01005298">
    <property type="protein sequence ID" value="PNF38768.1"/>
    <property type="molecule type" value="Genomic_DNA"/>
</dbReference>
<name>A0A2J7RD69_9NEOP</name>
<feature type="domain" description="HAT C-terminal dimerisation" evidence="1">
    <location>
        <begin position="448"/>
        <end position="512"/>
    </location>
</feature>
<gene>
    <name evidence="2" type="ORF">B7P43_G14011</name>
</gene>
<dbReference type="PANTHER" id="PTHR45913:SF5">
    <property type="entry name" value="GENERAL TRANSCRIPTION FACTOR II-I REPEAT DOMAIN-CONTAINING PROTEIN 2A-LIKE PROTEIN"/>
    <property type="match status" value="1"/>
</dbReference>
<dbReference type="STRING" id="105785.A0A2J7RD69"/>
<evidence type="ECO:0000313" key="3">
    <source>
        <dbReference type="Proteomes" id="UP000235965"/>
    </source>
</evidence>
<evidence type="ECO:0000313" key="2">
    <source>
        <dbReference type="EMBL" id="PNF38768.1"/>
    </source>
</evidence>
<comment type="caution">
    <text evidence="2">The sequence shown here is derived from an EMBL/GenBank/DDBJ whole genome shotgun (WGS) entry which is preliminary data.</text>
</comment>
<evidence type="ECO:0000259" key="1">
    <source>
        <dbReference type="Pfam" id="PF05699"/>
    </source>
</evidence>
<dbReference type="PANTHER" id="PTHR45913">
    <property type="entry name" value="EPM2A-INTERACTING PROTEIN 1"/>
    <property type="match status" value="1"/>
</dbReference>